<feature type="region of interest" description="Disordered" evidence="1">
    <location>
        <begin position="44"/>
        <end position="77"/>
    </location>
</feature>
<evidence type="ECO:0000313" key="3">
    <source>
        <dbReference type="EMBL" id="KAK7521958.1"/>
    </source>
</evidence>
<feature type="compositionally biased region" description="Polar residues" evidence="1">
    <location>
        <begin position="44"/>
        <end position="67"/>
    </location>
</feature>
<evidence type="ECO:0000313" key="4">
    <source>
        <dbReference type="Proteomes" id="UP001363622"/>
    </source>
</evidence>
<keyword evidence="2" id="KW-0732">Signal</keyword>
<comment type="caution">
    <text evidence="3">The sequence shown here is derived from an EMBL/GenBank/DDBJ whole genome shotgun (WGS) entry which is preliminary data.</text>
</comment>
<organism evidence="3 4">
    <name type="scientific">Phyllosticta citriasiana</name>
    <dbReference type="NCBI Taxonomy" id="595635"/>
    <lineage>
        <taxon>Eukaryota</taxon>
        <taxon>Fungi</taxon>
        <taxon>Dikarya</taxon>
        <taxon>Ascomycota</taxon>
        <taxon>Pezizomycotina</taxon>
        <taxon>Dothideomycetes</taxon>
        <taxon>Dothideomycetes incertae sedis</taxon>
        <taxon>Botryosphaeriales</taxon>
        <taxon>Phyllostictaceae</taxon>
        <taxon>Phyllosticta</taxon>
    </lineage>
</organism>
<dbReference type="Proteomes" id="UP001363622">
    <property type="component" value="Unassembled WGS sequence"/>
</dbReference>
<evidence type="ECO:0000256" key="2">
    <source>
        <dbReference type="SAM" id="SignalP"/>
    </source>
</evidence>
<sequence length="140" mass="15175">MHARSASCLSPVCLSVCLLVCSSVIIPLVNQSINQSINQPVSQPYPSGPSCTSNRPASYRQVSNHNPNPILPSGPFTPPSLPSFLPFSQLPKGTEAPSFRLFSAVCLVSICMAPCMQVGRRKVHESPEKGEKERKGKERK</sequence>
<protein>
    <submittedName>
        <fullName evidence="3">Uncharacterized protein</fullName>
    </submittedName>
</protein>
<evidence type="ECO:0000256" key="1">
    <source>
        <dbReference type="SAM" id="MobiDB-lite"/>
    </source>
</evidence>
<feature type="compositionally biased region" description="Basic and acidic residues" evidence="1">
    <location>
        <begin position="124"/>
        <end position="140"/>
    </location>
</feature>
<feature type="region of interest" description="Disordered" evidence="1">
    <location>
        <begin position="121"/>
        <end position="140"/>
    </location>
</feature>
<gene>
    <name evidence="3" type="ORF">IWZ03DRAFT_106200</name>
</gene>
<accession>A0ABR1KUW0</accession>
<proteinExistence type="predicted"/>
<feature type="signal peptide" evidence="2">
    <location>
        <begin position="1"/>
        <end position="23"/>
    </location>
</feature>
<feature type="chain" id="PRO_5045163594" evidence="2">
    <location>
        <begin position="24"/>
        <end position="140"/>
    </location>
</feature>
<keyword evidence="4" id="KW-1185">Reference proteome</keyword>
<dbReference type="EMBL" id="JBBPHU010000002">
    <property type="protein sequence ID" value="KAK7521958.1"/>
    <property type="molecule type" value="Genomic_DNA"/>
</dbReference>
<name>A0ABR1KUW0_9PEZI</name>
<reference evidence="3 4" key="1">
    <citation type="submission" date="2024-04" db="EMBL/GenBank/DDBJ databases">
        <title>Phyllosticta paracitricarpa is synonymous to the EU quarantine fungus P. citricarpa based on phylogenomic analyses.</title>
        <authorList>
            <consortium name="Lawrence Berkeley National Laboratory"/>
            <person name="Van Ingen-Buijs V.A."/>
            <person name="Van Westerhoven A.C."/>
            <person name="Haridas S."/>
            <person name="Skiadas P."/>
            <person name="Martin F."/>
            <person name="Groenewald J.Z."/>
            <person name="Crous P.W."/>
            <person name="Seidl M.F."/>
        </authorList>
    </citation>
    <scope>NUCLEOTIDE SEQUENCE [LARGE SCALE GENOMIC DNA]</scope>
    <source>
        <strain evidence="3 4">CBS 123371</strain>
    </source>
</reference>